<evidence type="ECO:0000313" key="3">
    <source>
        <dbReference type="Proteomes" id="UP000581688"/>
    </source>
</evidence>
<name>A0A841Q8R5_9BACI</name>
<organism evidence="2 3">
    <name type="scientific">Salirhabdus euzebyi</name>
    <dbReference type="NCBI Taxonomy" id="394506"/>
    <lineage>
        <taxon>Bacteria</taxon>
        <taxon>Bacillati</taxon>
        <taxon>Bacillota</taxon>
        <taxon>Bacilli</taxon>
        <taxon>Bacillales</taxon>
        <taxon>Bacillaceae</taxon>
        <taxon>Salirhabdus</taxon>
    </lineage>
</organism>
<comment type="caution">
    <text evidence="2">The sequence shown here is derived from an EMBL/GenBank/DDBJ whole genome shotgun (WGS) entry which is preliminary data.</text>
</comment>
<dbReference type="Proteomes" id="UP000581688">
    <property type="component" value="Unassembled WGS sequence"/>
</dbReference>
<accession>A0A841Q8R5</accession>
<dbReference type="PANTHER" id="PTHR42912:SF93">
    <property type="entry name" value="N6-ADENOSINE-METHYLTRANSFERASE TMT1A"/>
    <property type="match status" value="1"/>
</dbReference>
<proteinExistence type="predicted"/>
<dbReference type="RefSeq" id="WP_174497367.1">
    <property type="nucleotide sequence ID" value="NZ_CADDWK010000014.1"/>
</dbReference>
<feature type="domain" description="Methyltransferase type 11" evidence="1">
    <location>
        <begin position="42"/>
        <end position="138"/>
    </location>
</feature>
<dbReference type="Gene3D" id="3.40.50.150">
    <property type="entry name" value="Vaccinia Virus protein VP39"/>
    <property type="match status" value="1"/>
</dbReference>
<reference evidence="2 3" key="1">
    <citation type="submission" date="2020-08" db="EMBL/GenBank/DDBJ databases">
        <title>Genomic Encyclopedia of Type Strains, Phase IV (KMG-IV): sequencing the most valuable type-strain genomes for metagenomic binning, comparative biology and taxonomic classification.</title>
        <authorList>
            <person name="Goeker M."/>
        </authorList>
    </citation>
    <scope>NUCLEOTIDE SEQUENCE [LARGE SCALE GENOMIC DNA]</scope>
    <source>
        <strain evidence="2 3">DSM 19612</strain>
    </source>
</reference>
<dbReference type="CDD" id="cd02440">
    <property type="entry name" value="AdoMet_MTases"/>
    <property type="match status" value="1"/>
</dbReference>
<keyword evidence="2" id="KW-0489">Methyltransferase</keyword>
<evidence type="ECO:0000313" key="2">
    <source>
        <dbReference type="EMBL" id="MBB6454798.1"/>
    </source>
</evidence>
<dbReference type="InterPro" id="IPR029063">
    <property type="entry name" value="SAM-dependent_MTases_sf"/>
</dbReference>
<keyword evidence="3" id="KW-1185">Reference proteome</keyword>
<dbReference type="PANTHER" id="PTHR42912">
    <property type="entry name" value="METHYLTRANSFERASE"/>
    <property type="match status" value="1"/>
</dbReference>
<protein>
    <submittedName>
        <fullName evidence="2">Ubiquinone/menaquinone biosynthesis C-methylase UbiE</fullName>
    </submittedName>
</protein>
<dbReference type="SUPFAM" id="SSF53335">
    <property type="entry name" value="S-adenosyl-L-methionine-dependent methyltransferases"/>
    <property type="match status" value="1"/>
</dbReference>
<keyword evidence="2" id="KW-0830">Ubiquinone</keyword>
<sequence>MSNQHFDIKAAEELINPARRKKVQPEMVVELLALSGNEKIIDLGAGNGFFTLPIAESTMERVVAVDIQDEMLGMLDDRAKEQNIKNIDRMKSRVESLTFPDGQFQRAVAAFVLPEVDGIERTLREIKRVLSNEGQLLILEWEESESDDGPPMDQRIHSERMMKYIQDEGFHAQLGHLSGDIYYISAEK</sequence>
<dbReference type="InterPro" id="IPR013216">
    <property type="entry name" value="Methyltransf_11"/>
</dbReference>
<dbReference type="EMBL" id="JACHGH010000012">
    <property type="protein sequence ID" value="MBB6454798.1"/>
    <property type="molecule type" value="Genomic_DNA"/>
</dbReference>
<keyword evidence="2" id="KW-0808">Transferase</keyword>
<dbReference type="InterPro" id="IPR050508">
    <property type="entry name" value="Methyltransf_Superfamily"/>
</dbReference>
<dbReference type="AlphaFoldDB" id="A0A841Q8R5"/>
<dbReference type="GO" id="GO:0008757">
    <property type="term" value="F:S-adenosylmethionine-dependent methyltransferase activity"/>
    <property type="evidence" value="ECO:0007669"/>
    <property type="project" value="InterPro"/>
</dbReference>
<dbReference type="GO" id="GO:0032259">
    <property type="term" value="P:methylation"/>
    <property type="evidence" value="ECO:0007669"/>
    <property type="project" value="UniProtKB-KW"/>
</dbReference>
<dbReference type="Pfam" id="PF08241">
    <property type="entry name" value="Methyltransf_11"/>
    <property type="match status" value="1"/>
</dbReference>
<gene>
    <name evidence="2" type="ORF">HNQ94_003287</name>
</gene>
<evidence type="ECO:0000259" key="1">
    <source>
        <dbReference type="Pfam" id="PF08241"/>
    </source>
</evidence>